<proteinExistence type="inferred from homology"/>
<sequence>MDRWVDNWVGPVSISQDPNWWRQAAVYQIYPRSFADADGNGIGDLQGITSRVPYLNELGIDAVWLSPFYPSALADGGYDVDDYREVDPKIGTLEDFDEMVAALHAEGIKVVVDIVPNHSSDRHEWFRQALAAGPGSPERERYIFRDGLGEHGELPPSDWESVFGGPAWERVTEPDGSPGQWYLHLFAKEQPDFNWDNPEVREDFLTTLRFWSDRGVDGFRIDVAHALTKNLEETLPKQAELGQLGTGADGFIDGSHPYWDRDEVHEIYAQWRKLFDEYDPPRTAVAEAWVHPERRARYASPEGLGQAFNFDLLMAEFDAGKFQQIITKNLTEAETSGASSTWVFSNHDVVRHATRFGLSDSTVTPEHGNNGKPGNAWLLNGGHREDVDVDLGLRRARAATLLMLALPGSSYLYQGEELGLQEVGDIPAEARQDPTFFRSRGAEIGRDGCRVPLPWTSAGSSFGFGEDGAHLPQPGWFADYAVEVQEGQQGSTLELYRAALRLRRELQTEESLEWLKTGHKDVLAFMRPNGWVTVTNFSDVKAPLPAGEVLLTSAELNDGMLPGAATAWIRRTSLDATVTGMPEPRQRSPKRSGAQ</sequence>
<keyword evidence="2" id="KW-0325">Glycoprotein</keyword>
<evidence type="ECO:0000313" key="6">
    <source>
        <dbReference type="Proteomes" id="UP000310458"/>
    </source>
</evidence>
<comment type="similarity">
    <text evidence="1">Belongs to the glycosyl hydrolase 13 family.</text>
</comment>
<evidence type="ECO:0000256" key="2">
    <source>
        <dbReference type="ARBA" id="ARBA00023180"/>
    </source>
</evidence>
<evidence type="ECO:0000256" key="1">
    <source>
        <dbReference type="ARBA" id="ARBA00008061"/>
    </source>
</evidence>
<dbReference type="InterPro" id="IPR045857">
    <property type="entry name" value="O16G_dom_2"/>
</dbReference>
<evidence type="ECO:0000256" key="3">
    <source>
        <dbReference type="SAM" id="MobiDB-lite"/>
    </source>
</evidence>
<dbReference type="Pfam" id="PF00128">
    <property type="entry name" value="Alpha-amylase"/>
    <property type="match status" value="2"/>
</dbReference>
<dbReference type="CDD" id="cd11332">
    <property type="entry name" value="AmyAc_OligoGlu_TS"/>
    <property type="match status" value="1"/>
</dbReference>
<dbReference type="InterPro" id="IPR017853">
    <property type="entry name" value="GH"/>
</dbReference>
<keyword evidence="6" id="KW-1185">Reference proteome</keyword>
<accession>A0A5R9BAZ3</accession>
<dbReference type="GO" id="GO:0004556">
    <property type="term" value="F:alpha-amylase activity"/>
    <property type="evidence" value="ECO:0007669"/>
    <property type="project" value="TreeGrafter"/>
</dbReference>
<dbReference type="OrthoDB" id="9043248at2"/>
<reference evidence="5 6" key="1">
    <citation type="submission" date="2019-05" db="EMBL/GenBank/DDBJ databases">
        <title>Nesterenkonia sp. GY074 isolated from the Southern Atlantic Ocean.</title>
        <authorList>
            <person name="Zhang G."/>
        </authorList>
    </citation>
    <scope>NUCLEOTIDE SEQUENCE [LARGE SCALE GENOMIC DNA]</scope>
    <source>
        <strain evidence="5 6">GY074</strain>
    </source>
</reference>
<dbReference type="Proteomes" id="UP000310458">
    <property type="component" value="Unassembled WGS sequence"/>
</dbReference>
<feature type="region of interest" description="Disordered" evidence="3">
    <location>
        <begin position="360"/>
        <end position="379"/>
    </location>
</feature>
<keyword evidence="5" id="KW-0378">Hydrolase</keyword>
<dbReference type="InterPro" id="IPR006047">
    <property type="entry name" value="GH13_cat_dom"/>
</dbReference>
<dbReference type="SMART" id="SM00642">
    <property type="entry name" value="Aamy"/>
    <property type="match status" value="1"/>
</dbReference>
<name>A0A5R9BAZ3_9MICC</name>
<dbReference type="AlphaFoldDB" id="A0A5R9BAZ3"/>
<dbReference type="Gene3D" id="3.20.20.80">
    <property type="entry name" value="Glycosidases"/>
    <property type="match status" value="1"/>
</dbReference>
<protein>
    <submittedName>
        <fullName evidence="5">Glycoside hydrolase family 13 protein</fullName>
    </submittedName>
</protein>
<evidence type="ECO:0000313" key="5">
    <source>
        <dbReference type="EMBL" id="TLP94484.1"/>
    </source>
</evidence>
<feature type="region of interest" description="Disordered" evidence="3">
    <location>
        <begin position="575"/>
        <end position="595"/>
    </location>
</feature>
<dbReference type="SUPFAM" id="SSF51445">
    <property type="entry name" value="(Trans)glycosidases"/>
    <property type="match status" value="1"/>
</dbReference>
<dbReference type="GO" id="GO:0009313">
    <property type="term" value="P:oligosaccharide catabolic process"/>
    <property type="evidence" value="ECO:0007669"/>
    <property type="project" value="TreeGrafter"/>
</dbReference>
<dbReference type="Gene3D" id="3.90.400.10">
    <property type="entry name" value="Oligo-1,6-glucosidase, Domain 2"/>
    <property type="match status" value="1"/>
</dbReference>
<feature type="domain" description="Glycosyl hydrolase family 13 catalytic" evidence="4">
    <location>
        <begin position="28"/>
        <end position="450"/>
    </location>
</feature>
<gene>
    <name evidence="5" type="ORF">FEF26_11850</name>
</gene>
<organism evidence="5 6">
    <name type="scientific">Nesterenkonia salmonea</name>
    <dbReference type="NCBI Taxonomy" id="1804987"/>
    <lineage>
        <taxon>Bacteria</taxon>
        <taxon>Bacillati</taxon>
        <taxon>Actinomycetota</taxon>
        <taxon>Actinomycetes</taxon>
        <taxon>Micrococcales</taxon>
        <taxon>Micrococcaceae</taxon>
        <taxon>Nesterenkonia</taxon>
    </lineage>
</organism>
<dbReference type="PANTHER" id="PTHR10357">
    <property type="entry name" value="ALPHA-AMYLASE FAMILY MEMBER"/>
    <property type="match status" value="1"/>
</dbReference>
<dbReference type="EMBL" id="VAVZ01000034">
    <property type="protein sequence ID" value="TLP94484.1"/>
    <property type="molecule type" value="Genomic_DNA"/>
</dbReference>
<evidence type="ECO:0000259" key="4">
    <source>
        <dbReference type="SMART" id="SM00642"/>
    </source>
</evidence>
<dbReference type="FunFam" id="3.90.400.10:FF:000001">
    <property type="entry name" value="Maltase A3, isoform A"/>
    <property type="match status" value="1"/>
</dbReference>
<dbReference type="PANTHER" id="PTHR10357:SF179">
    <property type="entry name" value="NEUTRAL AND BASIC AMINO ACID TRANSPORT PROTEIN RBAT"/>
    <property type="match status" value="1"/>
</dbReference>
<comment type="caution">
    <text evidence="5">The sequence shown here is derived from an EMBL/GenBank/DDBJ whole genome shotgun (WGS) entry which is preliminary data.</text>
</comment>